<organism evidence="1 2">
    <name type="scientific">Linum trigynum</name>
    <dbReference type="NCBI Taxonomy" id="586398"/>
    <lineage>
        <taxon>Eukaryota</taxon>
        <taxon>Viridiplantae</taxon>
        <taxon>Streptophyta</taxon>
        <taxon>Embryophyta</taxon>
        <taxon>Tracheophyta</taxon>
        <taxon>Spermatophyta</taxon>
        <taxon>Magnoliopsida</taxon>
        <taxon>eudicotyledons</taxon>
        <taxon>Gunneridae</taxon>
        <taxon>Pentapetalae</taxon>
        <taxon>rosids</taxon>
        <taxon>fabids</taxon>
        <taxon>Malpighiales</taxon>
        <taxon>Linaceae</taxon>
        <taxon>Linum</taxon>
    </lineage>
</organism>
<name>A0AAV2D2S1_9ROSI</name>
<accession>A0AAV2D2S1</accession>
<dbReference type="AlphaFoldDB" id="A0AAV2D2S1"/>
<gene>
    <name evidence="1" type="ORF">LTRI10_LOCUS9856</name>
</gene>
<dbReference type="Proteomes" id="UP001497516">
    <property type="component" value="Chromosome 10"/>
</dbReference>
<keyword evidence="2" id="KW-1185">Reference proteome</keyword>
<evidence type="ECO:0000313" key="1">
    <source>
        <dbReference type="EMBL" id="CAL1363296.1"/>
    </source>
</evidence>
<evidence type="ECO:0000313" key="2">
    <source>
        <dbReference type="Proteomes" id="UP001497516"/>
    </source>
</evidence>
<dbReference type="EMBL" id="OZ034814">
    <property type="protein sequence ID" value="CAL1363296.1"/>
    <property type="molecule type" value="Genomic_DNA"/>
</dbReference>
<reference evidence="1 2" key="1">
    <citation type="submission" date="2024-04" db="EMBL/GenBank/DDBJ databases">
        <authorList>
            <person name="Fracassetti M."/>
        </authorList>
    </citation>
    <scope>NUCLEOTIDE SEQUENCE [LARGE SCALE GENOMIC DNA]</scope>
</reference>
<sequence>MDFPSTSASTFPIHRGSRPLRFHFVVVSKIGGFTRISSSPSNRSGVKIESDGKLAVGDLRPTISSSLLVVHCTFSFHGNSRCCHQSSLSSLAVSTDLES</sequence>
<proteinExistence type="predicted"/>
<protein>
    <submittedName>
        <fullName evidence="1">Uncharacterized protein</fullName>
    </submittedName>
</protein>